<gene>
    <name evidence="6" type="primary">ATP11C</name>
</gene>
<reference evidence="6" key="5">
    <citation type="submission" date="2025-09" db="UniProtKB">
        <authorList>
            <consortium name="Ensembl"/>
        </authorList>
    </citation>
    <scope>IDENTIFICATION</scope>
</reference>
<comment type="subcellular location">
    <subcellularLocation>
        <location evidence="1">Membrane</location>
        <topology evidence="1">Multi-pass membrane protein</topology>
    </subcellularLocation>
</comment>
<evidence type="ECO:0000313" key="7">
    <source>
        <dbReference type="Proteomes" id="UP000005640"/>
    </source>
</evidence>
<dbReference type="PANTHER" id="PTHR24092:SF38">
    <property type="entry name" value="PHOSPHOLIPID-TRANSPORTING ATPASE IG"/>
    <property type="match status" value="1"/>
</dbReference>
<dbReference type="HGNC" id="HGNC:13554">
    <property type="gene designation" value="ATP11C"/>
</dbReference>
<feature type="non-terminal residue" evidence="6">
    <location>
        <position position="1"/>
    </location>
</feature>
<feature type="transmembrane region" description="Helical" evidence="4">
    <location>
        <begin position="57"/>
        <end position="79"/>
    </location>
</feature>
<keyword evidence="3" id="KW-0460">Magnesium</keyword>
<keyword evidence="4" id="KW-1133">Transmembrane helix</keyword>
<dbReference type="Antibodypedia" id="30516">
    <property type="antibodies" value="105 antibodies from 23 providers"/>
</dbReference>
<dbReference type="GeneTree" id="ENSGT00940000158878"/>
<evidence type="ECO:0000256" key="1">
    <source>
        <dbReference type="ARBA" id="ARBA00004141"/>
    </source>
</evidence>
<dbReference type="Proteomes" id="UP000005640">
    <property type="component" value="Chromosome X"/>
</dbReference>
<keyword evidence="4" id="KW-0812">Transmembrane</keyword>
<dbReference type="PANTHER" id="PTHR24092">
    <property type="entry name" value="PROBABLE PHOSPHOLIPID-TRANSPORTING ATPASE"/>
    <property type="match status" value="1"/>
</dbReference>
<reference evidence="6 7" key="1">
    <citation type="journal article" date="2001" name="Nature">
        <title>Initial sequencing and analysis of the human genome.</title>
        <authorList>
            <consortium name="International Human Genome Sequencing Consortium"/>
            <person name="Lander E.S."/>
            <person name="Linton L.M."/>
            <person name="Birren B."/>
            <person name="Nusbaum C."/>
            <person name="Zody M.C."/>
            <person name="Baldwin J."/>
            <person name="Devon K."/>
            <person name="Dewar K."/>
            <person name="Doyle M."/>
            <person name="FitzHugh W."/>
            <person name="Funke R."/>
            <person name="Gage D."/>
            <person name="Harris K."/>
            <person name="Heaford A."/>
            <person name="Howland J."/>
            <person name="Kann L."/>
            <person name="Lehoczky J."/>
            <person name="LeVine R."/>
            <person name="McEwan P."/>
            <person name="McKernan K."/>
            <person name="Meldrim J."/>
            <person name="Mesirov J.P."/>
            <person name="Miranda C."/>
            <person name="Morris W."/>
            <person name="Naylor J."/>
            <person name="Raymond C."/>
            <person name="Rosetti M."/>
            <person name="Santos R."/>
            <person name="Sheridan A."/>
            <person name="Sougnez C."/>
            <person name="Stange-Thomann N."/>
            <person name="Stojanovic N."/>
            <person name="Subramanian A."/>
            <person name="Wyman D."/>
            <person name="Rogers J."/>
            <person name="Sulston J."/>
            <person name="Ainscough R."/>
            <person name="Beck S."/>
            <person name="Bentley D."/>
            <person name="Burton J."/>
            <person name="Clee C."/>
            <person name="Carter N."/>
            <person name="Coulson A."/>
            <person name="Deadman R."/>
            <person name="Deloukas P."/>
            <person name="Dunham A."/>
            <person name="Dunham I."/>
            <person name="Durbin R."/>
            <person name="French L."/>
            <person name="Grafham D."/>
            <person name="Gregory S."/>
            <person name="Hubbard T."/>
            <person name="Humphray S."/>
            <person name="Hunt A."/>
            <person name="Jones M."/>
            <person name="Lloyd C."/>
            <person name="McMurray A."/>
            <person name="Matthews L."/>
            <person name="Mercer S."/>
            <person name="Milne S."/>
            <person name="Mullikin J.C."/>
            <person name="Mungall A."/>
            <person name="Plumb R."/>
            <person name="Ross M."/>
            <person name="Shownkeen R."/>
            <person name="Sims S."/>
            <person name="Waterston R.H."/>
            <person name="Wilson R.K."/>
            <person name="Hillier L.W."/>
            <person name="McPherson J.D."/>
            <person name="Marra M.A."/>
            <person name="Mardis E.R."/>
            <person name="Fulton L.A."/>
            <person name="Chinwalla A.T."/>
            <person name="Pepin K.H."/>
            <person name="Gish W.R."/>
            <person name="Chissoe S.L."/>
            <person name="Wendl M.C."/>
            <person name="Delehaunty K.D."/>
            <person name="Miner T.L."/>
            <person name="Delehaunty A."/>
            <person name="Kramer J.B."/>
            <person name="Cook L.L."/>
            <person name="Fulton R.S."/>
            <person name="Johnson D.L."/>
            <person name="Minx P.J."/>
            <person name="Clifton S.W."/>
            <person name="Hawkins T."/>
            <person name="Branscomb E."/>
            <person name="Predki P."/>
            <person name="Richardson P."/>
            <person name="Wenning S."/>
            <person name="Slezak T."/>
            <person name="Doggett N."/>
            <person name="Cheng J.F."/>
            <person name="Olsen A."/>
            <person name="Lucas S."/>
            <person name="Elkin C."/>
            <person name="Uberbacher E."/>
            <person name="Frazier M."/>
            <person name="Gibbs R.A."/>
            <person name="Muzny D.M."/>
            <person name="Scherer S.E."/>
            <person name="Bouck J.B."/>
            <person name="Sodergren E.J."/>
            <person name="Worley K.C."/>
            <person name="Rives C.M."/>
            <person name="Gorrell J.H."/>
            <person name="Metzker M.L."/>
            <person name="Naylor S.L."/>
            <person name="Kucherlapati R.S."/>
            <person name="Nelson D.L."/>
            <person name="Weinstock G.M."/>
            <person name="Sakaki Y."/>
            <person name="Fujiyama A."/>
            <person name="Hattori M."/>
            <person name="Yada T."/>
            <person name="Toyoda A."/>
            <person name="Itoh T."/>
            <person name="Kawagoe C."/>
            <person name="Watanabe H."/>
            <person name="Totoki Y."/>
            <person name="Taylor T."/>
            <person name="Weissenbach J."/>
            <person name="Heilig R."/>
            <person name="Saurin W."/>
            <person name="Artiguenave F."/>
            <person name="Brottier P."/>
            <person name="Bruls T."/>
            <person name="Pelletier E."/>
            <person name="Robert C."/>
            <person name="Wincker P."/>
            <person name="Smith D.R."/>
            <person name="Doucette-Stamm L."/>
            <person name="Rubenfield M."/>
            <person name="Weinstock K."/>
            <person name="Lee H.M."/>
            <person name="Dubois J."/>
            <person name="Rosenthal A."/>
            <person name="Platzer M."/>
            <person name="Nyakatura G."/>
            <person name="Taudien S."/>
            <person name="Rump A."/>
            <person name="Yang H."/>
            <person name="Yu J."/>
            <person name="Wang J."/>
            <person name="Huang G."/>
            <person name="Gu J."/>
            <person name="Hood L."/>
            <person name="Rowen L."/>
            <person name="Madan A."/>
            <person name="Qin S."/>
            <person name="Davis R.W."/>
            <person name="Federspiel N.A."/>
            <person name="Abola A.P."/>
            <person name="Proctor M.J."/>
            <person name="Myers R.M."/>
            <person name="Schmutz J."/>
            <person name="Dickson M."/>
            <person name="Grimwood J."/>
            <person name="Cox D.R."/>
            <person name="Olson M.V."/>
            <person name="Kaul R."/>
            <person name="Raymond C."/>
            <person name="Shimizu N."/>
            <person name="Kawasaki K."/>
            <person name="Minoshima S."/>
            <person name="Evans G.A."/>
            <person name="Athanasiou M."/>
            <person name="Schultz R."/>
            <person name="Roe B.A."/>
            <person name="Chen F."/>
            <person name="Pan H."/>
            <person name="Ramser J."/>
            <person name="Lehrach H."/>
            <person name="Reinhardt R."/>
            <person name="McCombie W.R."/>
            <person name="de la Bastide M."/>
            <person name="Dedhia N."/>
            <person name="Blocker H."/>
            <person name="Hornischer K."/>
            <person name="Nordsiek G."/>
            <person name="Agarwala R."/>
            <person name="Aravind L."/>
            <person name="Bailey J.A."/>
            <person name="Bateman A."/>
            <person name="Batzoglou S."/>
            <person name="Birney E."/>
            <person name="Bork P."/>
            <person name="Brown D.G."/>
            <person name="Burge C.B."/>
            <person name="Cerutti L."/>
            <person name="Chen H.C."/>
            <person name="Church D."/>
            <person name="Clamp M."/>
            <person name="Copley R.R."/>
            <person name="Doerks T."/>
            <person name="Eddy S.R."/>
            <person name="Eichler E.E."/>
            <person name="Furey T.S."/>
            <person name="Galagan J."/>
            <person name="Gilbert J.G."/>
            <person name="Harmon C."/>
            <person name="Hayashizaki Y."/>
            <person name="Haussler D."/>
            <person name="Hermjakob H."/>
            <person name="Hokamp K."/>
            <person name="Jang W."/>
            <person name="Johnson L.S."/>
            <person name="Jones T.A."/>
            <person name="Kasif S."/>
            <person name="Kaspryzk A."/>
            <person name="Kennedy S."/>
            <person name="Kent W.J."/>
            <person name="Kitts P."/>
            <person name="Koonin E.V."/>
            <person name="Korf I."/>
            <person name="Kulp D."/>
            <person name="Lancet D."/>
            <person name="Lowe T.M."/>
            <person name="McLysaght A."/>
            <person name="Mikkelsen T."/>
            <person name="Moran J.V."/>
            <person name="Mulder N."/>
            <person name="Pollara V.J."/>
            <person name="Ponting C.P."/>
            <person name="Schuler G."/>
            <person name="Schultz J."/>
            <person name="Slater G."/>
            <person name="Smit A.F."/>
            <person name="Stupka E."/>
            <person name="Szustakowski J."/>
            <person name="Thierry-Mieg D."/>
            <person name="Thierry-Mieg J."/>
            <person name="Wagner L."/>
            <person name="Wallis J."/>
            <person name="Wheeler R."/>
            <person name="Williams A."/>
            <person name="Wolf Y.I."/>
            <person name="Wolfe K.H."/>
            <person name="Yang S.P."/>
            <person name="Yeh R.F."/>
            <person name="Collins F."/>
            <person name="Guyer M.S."/>
            <person name="Peterson J."/>
            <person name="Felsenfeld A."/>
            <person name="Wetterstrand K.A."/>
            <person name="Patrinos A."/>
            <person name="Morgan M.J."/>
            <person name="de Jong P."/>
            <person name="Catanese J.J."/>
            <person name="Osoegawa K."/>
            <person name="Shizuya H."/>
            <person name="Choi S."/>
            <person name="Chen Y.J."/>
        </authorList>
    </citation>
    <scope>NUCLEOTIDE SEQUENCE [LARGE SCALE GENOMIC DNA]</scope>
</reference>
<dbReference type="Pfam" id="PF16212">
    <property type="entry name" value="PhoLip_ATPase_C"/>
    <property type="match status" value="1"/>
</dbReference>
<dbReference type="EMBL" id="AL161777">
    <property type="status" value="NOT_ANNOTATED_CDS"/>
    <property type="molecule type" value="Genomic_DNA"/>
</dbReference>
<organism evidence="6 7">
    <name type="scientific">Homo sapiens</name>
    <name type="common">Human</name>
    <dbReference type="NCBI Taxonomy" id="9606"/>
    <lineage>
        <taxon>Eukaryota</taxon>
        <taxon>Metazoa</taxon>
        <taxon>Chordata</taxon>
        <taxon>Craniata</taxon>
        <taxon>Vertebrata</taxon>
        <taxon>Euteleostomi</taxon>
        <taxon>Mammalia</taxon>
        <taxon>Eutheria</taxon>
        <taxon>Euarchontoglires</taxon>
        <taxon>Primates</taxon>
        <taxon>Haplorrhini</taxon>
        <taxon>Catarrhini</taxon>
        <taxon>Hominidae</taxon>
        <taxon>Homo</taxon>
    </lineage>
</organism>
<keyword evidence="4" id="KW-0472">Membrane</keyword>
<dbReference type="SMR" id="A0A067XG57"/>
<dbReference type="UCSC" id="uc065bjo.1">
    <property type="organism name" value="human"/>
</dbReference>
<dbReference type="VEuPathDB" id="HostDB:ENSG00000101974"/>
<reference evidence="6" key="4">
    <citation type="submission" date="2025-08" db="UniProtKB">
        <authorList>
            <consortium name="Ensembl"/>
        </authorList>
    </citation>
    <scope>IDENTIFICATION</scope>
</reference>
<evidence type="ECO:0000256" key="3">
    <source>
        <dbReference type="ARBA" id="ARBA00022842"/>
    </source>
</evidence>
<dbReference type="AlphaFoldDB" id="A0A067XG57"/>
<feature type="domain" description="P-type ATPase C-terminal" evidence="5">
    <location>
        <begin position="2"/>
        <end position="157"/>
    </location>
</feature>
<reference evidence="6 7" key="2">
    <citation type="journal article" date="2004" name="Nature">
        <title>Finishing the euchromatic sequence of the human genome.</title>
        <authorList>
            <consortium name="International Human Genome Sequencing Consortium"/>
        </authorList>
    </citation>
    <scope>NUCLEOTIDE SEQUENCE [LARGE SCALE GENOMIC DNA]</scope>
</reference>
<dbReference type="Bgee" id="ENSG00000101974">
    <property type="expression patterns" value="Expressed in seminal vesicle and 187 other cell types or tissues"/>
</dbReference>
<dbReference type="GO" id="GO:0046872">
    <property type="term" value="F:metal ion binding"/>
    <property type="evidence" value="ECO:0007669"/>
    <property type="project" value="UniProtKB-KW"/>
</dbReference>
<dbReference type="EMBL" id="AL590077">
    <property type="status" value="NOT_ANNOTATED_CDS"/>
    <property type="molecule type" value="Genomic_DNA"/>
</dbReference>
<evidence type="ECO:0000256" key="2">
    <source>
        <dbReference type="ARBA" id="ARBA00022723"/>
    </source>
</evidence>
<dbReference type="GO" id="GO:0016020">
    <property type="term" value="C:membrane"/>
    <property type="evidence" value="ECO:0007669"/>
    <property type="project" value="UniProtKB-SubCell"/>
</dbReference>
<dbReference type="OrthoDB" id="377733at2759"/>
<dbReference type="ChiTaRS" id="ATP11C">
    <property type="organism name" value="human"/>
</dbReference>
<feature type="transmembrane region" description="Helical" evidence="4">
    <location>
        <begin position="91"/>
        <end position="114"/>
    </location>
</feature>
<evidence type="ECO:0000313" key="6">
    <source>
        <dbReference type="Ensembl" id="ENSP00000391259.1"/>
    </source>
</evidence>
<keyword evidence="7" id="KW-1185">Reference proteome</keyword>
<evidence type="ECO:0000256" key="4">
    <source>
        <dbReference type="SAM" id="Phobius"/>
    </source>
</evidence>
<dbReference type="OpenTargets" id="ENSG00000101974"/>
<dbReference type="EMBL" id="AL356785">
    <property type="status" value="NOT_ANNOTATED_CDS"/>
    <property type="molecule type" value="Genomic_DNA"/>
</dbReference>
<reference evidence="6 7" key="3">
    <citation type="journal article" date="2005" name="Nature">
        <title>The DNA sequence of the human X chromosome.</title>
        <authorList>
            <person name="Ross M.T."/>
            <person name="Grafham D.V."/>
            <person name="Coffey A.J."/>
            <person name="Scherer S."/>
            <person name="McLay K."/>
            <person name="Muzny D."/>
            <person name="Platzer M."/>
            <person name="Howell G.R."/>
            <person name="Burrows C."/>
            <person name="Bird C.P."/>
            <person name="Frankish A."/>
            <person name="Lovell F.L."/>
            <person name="Howe K.L."/>
            <person name="Ashurst J.L."/>
            <person name="Fulton R.S."/>
            <person name="Sudbrak R."/>
            <person name="Wen G."/>
            <person name="Jones M.C."/>
            <person name="Hurles M.E."/>
            <person name="Andrews T.D."/>
            <person name="Scott C.E."/>
            <person name="Searle S."/>
            <person name="Ramser J."/>
            <person name="Whittaker A."/>
            <person name="Deadman R."/>
            <person name="Carter N.P."/>
            <person name="Hunt S.E."/>
            <person name="Chen R."/>
            <person name="Cree A."/>
            <person name="Gunaratne P."/>
            <person name="Havlak P."/>
            <person name="Hodgson A."/>
            <person name="Metzker M.L."/>
            <person name="Richards S."/>
            <person name="Scott G."/>
            <person name="Steffen D."/>
            <person name="Sodergren E."/>
            <person name="Wheeler D.A."/>
            <person name="Worley K.C."/>
            <person name="Ainscough R."/>
            <person name="Ambrose K.D."/>
            <person name="Ansari-Lari M.A."/>
            <person name="Aradhya S."/>
            <person name="Ashwell R.I."/>
            <person name="Babbage A.K."/>
            <person name="Bagguley C.L."/>
            <person name="Ballabio A."/>
            <person name="Banerjee R."/>
            <person name="Barker G.E."/>
            <person name="Barlow K.F."/>
            <person name="Barrett I.P."/>
            <person name="Bates K.N."/>
            <person name="Beare D.M."/>
            <person name="Beasley H."/>
            <person name="Beasley O."/>
            <person name="Beck A."/>
            <person name="Bethel G."/>
            <person name="Blechschmidt K."/>
            <person name="Brady N."/>
            <person name="Bray-Allen S."/>
            <person name="Bridgeman A.M."/>
            <person name="Brown A.J."/>
            <person name="Brown M.J."/>
            <person name="Bonnin D."/>
            <person name="Bruford E.A."/>
            <person name="Buhay C."/>
            <person name="Burch P."/>
            <person name="Burford D."/>
            <person name="Burgess J."/>
            <person name="Burrill W."/>
            <person name="Burton J."/>
            <person name="Bye J.M."/>
            <person name="Carder C."/>
            <person name="Carrel L."/>
            <person name="Chako J."/>
            <person name="Chapman J.C."/>
            <person name="Chavez D."/>
            <person name="Chen E."/>
            <person name="Chen G."/>
            <person name="Chen Y."/>
            <person name="Chen Z."/>
            <person name="Chinault C."/>
            <person name="Ciccodicola A."/>
            <person name="Clark S.Y."/>
            <person name="Clarke G."/>
            <person name="Clee C.M."/>
            <person name="Clegg S."/>
            <person name="Clerc-Blankenburg K."/>
            <person name="Clifford K."/>
            <person name="Cobley V."/>
            <person name="Cole C.G."/>
            <person name="Conquer J.S."/>
            <person name="Corby N."/>
            <person name="Connor R.E."/>
            <person name="David R."/>
            <person name="Davies J."/>
            <person name="Davis C."/>
            <person name="Davis J."/>
            <person name="Delgado O."/>
            <person name="Deshazo D."/>
            <person name="Dhami P."/>
            <person name="Ding Y."/>
            <person name="Dinh H."/>
            <person name="Dodsworth S."/>
            <person name="Draper H."/>
            <person name="Dugan-Rocha S."/>
            <person name="Dunham A."/>
            <person name="Dunn M."/>
            <person name="Durbin K.J."/>
            <person name="Dutta I."/>
            <person name="Eades T."/>
            <person name="Ellwood M."/>
            <person name="Emery-Cohen A."/>
            <person name="Errington H."/>
            <person name="Evans K.L."/>
            <person name="Faulkner L."/>
            <person name="Francis F."/>
            <person name="Frankland J."/>
            <person name="Fraser A.E."/>
            <person name="Galgoczy P."/>
            <person name="Gilbert J."/>
            <person name="Gill R."/>
            <person name="Glockner G."/>
            <person name="Gregory S.G."/>
            <person name="Gribble S."/>
            <person name="Griffiths C."/>
            <person name="Grocock R."/>
            <person name="Gu Y."/>
            <person name="Gwilliam R."/>
            <person name="Hamilton C."/>
            <person name="Hart E.A."/>
            <person name="Hawes A."/>
            <person name="Heath P.D."/>
            <person name="Heitmann K."/>
            <person name="Hennig S."/>
            <person name="Hernandez J."/>
            <person name="Hinzmann B."/>
            <person name="Ho S."/>
            <person name="Hoffs M."/>
            <person name="Howden P.J."/>
            <person name="Huckle E.J."/>
            <person name="Hume J."/>
            <person name="Hunt P.J."/>
            <person name="Hunt A.R."/>
            <person name="Isherwood J."/>
            <person name="Jacob L."/>
            <person name="Johnson D."/>
            <person name="Jones S."/>
            <person name="de Jong P.J."/>
            <person name="Joseph S.S."/>
            <person name="Keenan S."/>
            <person name="Kelly S."/>
            <person name="Kershaw J.K."/>
            <person name="Khan Z."/>
            <person name="Kioschis P."/>
            <person name="Klages S."/>
            <person name="Knights A.J."/>
            <person name="Kosiura A."/>
            <person name="Kovar-Smith C."/>
            <person name="Laird G.K."/>
            <person name="Langford C."/>
            <person name="Lawlor S."/>
            <person name="Leversha M."/>
            <person name="Lewis L."/>
            <person name="Liu W."/>
            <person name="Lloyd C."/>
            <person name="Lloyd D.M."/>
            <person name="Loulseged H."/>
            <person name="Loveland J.E."/>
            <person name="Lovell J.D."/>
            <person name="Lozado R."/>
            <person name="Lu J."/>
            <person name="Lyne R."/>
            <person name="Ma J."/>
            <person name="Maheshwari M."/>
            <person name="Matthews L.H."/>
            <person name="McDowall J."/>
            <person name="McLaren S."/>
            <person name="McMurray A."/>
            <person name="Meidl P."/>
            <person name="Meitinger T."/>
            <person name="Milne S."/>
            <person name="Miner G."/>
            <person name="Mistry S.L."/>
            <person name="Morgan M."/>
            <person name="Morris S."/>
            <person name="Muller I."/>
            <person name="Mullikin J.C."/>
            <person name="Nguyen N."/>
            <person name="Nordsiek G."/>
            <person name="Nyakatura G."/>
            <person name="O'Dell C.N."/>
            <person name="Okwuonu G."/>
            <person name="Palmer S."/>
            <person name="Pandian R."/>
            <person name="Parker D."/>
            <person name="Parrish J."/>
            <person name="Pasternak S."/>
            <person name="Patel D."/>
            <person name="Pearce A.V."/>
            <person name="Pearson D.M."/>
            <person name="Pelan S.E."/>
            <person name="Perez L."/>
            <person name="Porter K.M."/>
            <person name="Ramsey Y."/>
            <person name="Reichwald K."/>
            <person name="Rhodes S."/>
            <person name="Ridler K.A."/>
            <person name="Schlessinger D."/>
            <person name="Schueler M.G."/>
            <person name="Sehra H.K."/>
            <person name="Shaw-Smith C."/>
            <person name="Shen H."/>
            <person name="Sheridan E.M."/>
            <person name="Shownkeen R."/>
            <person name="Skuce C.D."/>
            <person name="Smith M.L."/>
            <person name="Sotheran E.C."/>
            <person name="Steingruber H.E."/>
            <person name="Steward C.A."/>
            <person name="Storey R."/>
            <person name="Swann R.M."/>
            <person name="Swarbreck D."/>
            <person name="Tabor P.E."/>
            <person name="Taudien S."/>
            <person name="Taylor T."/>
            <person name="Teague B."/>
            <person name="Thomas K."/>
            <person name="Thorpe A."/>
            <person name="Timms K."/>
            <person name="Tracey A."/>
            <person name="Trevanion S."/>
            <person name="Tromans A.C."/>
            <person name="d'Urso M."/>
            <person name="Verduzco D."/>
            <person name="Villasana D."/>
            <person name="Waldron L."/>
            <person name="Wall M."/>
            <person name="Wang Q."/>
            <person name="Warren J."/>
            <person name="Warry G.L."/>
            <person name="Wei X."/>
            <person name="West A."/>
            <person name="Whitehead S.L."/>
            <person name="Whiteley M.N."/>
            <person name="Wilkinson J.E."/>
            <person name="Willey D.L."/>
            <person name="Williams G."/>
            <person name="Williams L."/>
            <person name="Williamson A."/>
            <person name="Williamson H."/>
            <person name="Wilming L."/>
            <person name="Woodmansey R.L."/>
            <person name="Wray P.W."/>
            <person name="Yen J."/>
            <person name="Zhang J."/>
            <person name="Zhou J."/>
            <person name="Zoghbi H."/>
            <person name="Zorilla S."/>
            <person name="Buck D."/>
            <person name="Reinhardt R."/>
            <person name="Poustka A."/>
            <person name="Rosenthal A."/>
            <person name="Lehrach H."/>
            <person name="Meindl A."/>
            <person name="Minx P.J."/>
            <person name="Hillier L.W."/>
            <person name="Willard H.F."/>
            <person name="Wilson R.K."/>
            <person name="Waterston R.H."/>
            <person name="Rice C.M."/>
            <person name="Vaudin M."/>
            <person name="Coulson A."/>
            <person name="Nelson D.L."/>
            <person name="Weinstock G."/>
            <person name="Sulston J.E."/>
            <person name="Durbin R."/>
            <person name="Hubbard T."/>
            <person name="Gibbs R.A."/>
            <person name="Beck S."/>
            <person name="Rogers J."/>
            <person name="Bentley D.R."/>
        </authorList>
    </citation>
    <scope>NUCLEOTIDE SEQUENCE [LARGE SCALE GENOMIC DNA]</scope>
</reference>
<protein>
    <submittedName>
        <fullName evidence="6">ATPase phospholipid transporting 11C</fullName>
    </submittedName>
</protein>
<accession>A0A067XG57</accession>
<proteinExistence type="predicted"/>
<feature type="transmembrane region" description="Helical" evidence="4">
    <location>
        <begin position="23"/>
        <end position="45"/>
    </location>
</feature>
<evidence type="ECO:0000259" key="5">
    <source>
        <dbReference type="Pfam" id="PF16212"/>
    </source>
</evidence>
<dbReference type="Ensembl" id="ENST00000450801.1">
    <property type="protein sequence ID" value="ENSP00000391259.1"/>
    <property type="gene ID" value="ENSG00000101974.15"/>
</dbReference>
<dbReference type="InterPro" id="IPR032630">
    <property type="entry name" value="P_typ_ATPase_c"/>
</dbReference>
<feature type="transmembrane region" description="Helical" evidence="4">
    <location>
        <begin position="134"/>
        <end position="154"/>
    </location>
</feature>
<sequence>TLTSDPRLYMKISGNAMLQLGPFLYWTFLAAFEGTVFFFGTYFLFQTASLEENGKVYGNWTFGTIVFTVLVFTVTLKLALDTRFWTWINHFVIWGSLAFYVFFSFFWGGIIWPFLKQQRMYFVFAQMLSSVSTWLAIILLIFISLFPEILLIVLKNVRRRSARVHHLISSSA</sequence>
<name>A0A067XG57_HUMAN</name>
<dbReference type="ExpressionAtlas" id="A0A067XG57">
    <property type="expression patterns" value="baseline and differential"/>
</dbReference>
<keyword evidence="2" id="KW-0479">Metal-binding</keyword>